<proteinExistence type="predicted"/>
<dbReference type="AlphaFoldDB" id="G8R0D9"/>
<dbReference type="RefSeq" id="WP_014200960.1">
    <property type="nucleotide sequence ID" value="NC_016599.1"/>
</dbReference>
<protein>
    <submittedName>
        <fullName evidence="1">Uncharacterized protein</fullName>
    </submittedName>
</protein>
<keyword evidence="2" id="KW-1185">Reference proteome</keyword>
<sequence>MPNQTLGFQPKKSDVIENWDIAQVMLDQFLERSDINIPGPNNLQLRGLRVDKEHIDQIFAQGSHIKELYIQFAIRTYPSGEESVTTILTGIDADNKQSTAVAIDYCDPCPNKCPQ</sequence>
<name>G8R0D9_OWEHD</name>
<organism evidence="1 2">
    <name type="scientific">Owenweeksia hongkongensis (strain DSM 17368 / CIP 108786 / JCM 12287 / NRRL B-23963 / UST20020801)</name>
    <dbReference type="NCBI Taxonomy" id="926562"/>
    <lineage>
        <taxon>Bacteria</taxon>
        <taxon>Pseudomonadati</taxon>
        <taxon>Bacteroidota</taxon>
        <taxon>Flavobacteriia</taxon>
        <taxon>Flavobacteriales</taxon>
        <taxon>Owenweeksiaceae</taxon>
        <taxon>Owenweeksia</taxon>
    </lineage>
</organism>
<gene>
    <name evidence="1" type="ordered locus">Oweho_0583</name>
</gene>
<dbReference type="EMBL" id="CP003156">
    <property type="protein sequence ID" value="AEV31599.1"/>
    <property type="molecule type" value="Genomic_DNA"/>
</dbReference>
<dbReference type="Proteomes" id="UP000005631">
    <property type="component" value="Chromosome"/>
</dbReference>
<reference evidence="1 2" key="1">
    <citation type="journal article" date="2012" name="Stand. Genomic Sci.">
        <title>Genome sequence of the orange-pigmented seawater bacterium Owenweeksia hongkongensis type strain (UST20020801(T)).</title>
        <authorList>
            <person name="Riedel T."/>
            <person name="Held B."/>
            <person name="Nolan M."/>
            <person name="Lucas S."/>
            <person name="Lapidus A."/>
            <person name="Tice H."/>
            <person name="Del Rio T.G."/>
            <person name="Cheng J.F."/>
            <person name="Han C."/>
            <person name="Tapia R."/>
            <person name="Goodwin L.A."/>
            <person name="Pitluck S."/>
            <person name="Liolios K."/>
            <person name="Mavromatis K."/>
            <person name="Pagani I."/>
            <person name="Ivanova N."/>
            <person name="Mikhailova N."/>
            <person name="Pati A."/>
            <person name="Chen A."/>
            <person name="Palaniappan K."/>
            <person name="Rohde M."/>
            <person name="Tindall B.J."/>
            <person name="Detter J.C."/>
            <person name="Goker M."/>
            <person name="Woyke T."/>
            <person name="Bristow J."/>
            <person name="Eisen J.A."/>
            <person name="Markowitz V."/>
            <person name="Hugenholtz P."/>
            <person name="Klenk H.P."/>
            <person name="Kyrpides N.C."/>
        </authorList>
    </citation>
    <scope>NUCLEOTIDE SEQUENCE</scope>
    <source>
        <strain evidence="2">DSM 17368 / JCM 12287 / NRRL B-23963</strain>
    </source>
</reference>
<dbReference type="KEGG" id="oho:Oweho_0583"/>
<dbReference type="STRING" id="926562.Oweho_0583"/>
<evidence type="ECO:0000313" key="2">
    <source>
        <dbReference type="Proteomes" id="UP000005631"/>
    </source>
</evidence>
<evidence type="ECO:0000313" key="1">
    <source>
        <dbReference type="EMBL" id="AEV31599.1"/>
    </source>
</evidence>
<accession>G8R0D9</accession>
<dbReference type="HOGENOM" id="CLU_2106528_0_0_10"/>